<dbReference type="GO" id="GO:0005975">
    <property type="term" value="P:carbohydrate metabolic process"/>
    <property type="evidence" value="ECO:0007669"/>
    <property type="project" value="InterPro"/>
</dbReference>
<dbReference type="PANTHER" id="PTHR43123:SF1">
    <property type="entry name" value="POLYSACCHARIDE DEACETYLASE-RELATED"/>
    <property type="match status" value="1"/>
</dbReference>
<dbReference type="AlphaFoldDB" id="A0A383EPF5"/>
<accession>A0A383EPF5</accession>
<organism evidence="1">
    <name type="scientific">marine metagenome</name>
    <dbReference type="NCBI Taxonomy" id="408172"/>
    <lineage>
        <taxon>unclassified sequences</taxon>
        <taxon>metagenomes</taxon>
        <taxon>ecological metagenomes</taxon>
    </lineage>
</organism>
<proteinExistence type="predicted"/>
<protein>
    <recommendedName>
        <fullName evidence="2">NodB homology domain-containing protein</fullName>
    </recommendedName>
</protein>
<sequence>MNIICDTFNLLYREGKYAPKMFSIGLHPRLIGRAGRAIALEKIIKHIKSHKKVWICNRRDIALHWIRNF</sequence>
<dbReference type="EMBL" id="UINC01227312">
    <property type="protein sequence ID" value="SVE58135.1"/>
    <property type="molecule type" value="Genomic_DNA"/>
</dbReference>
<dbReference type="Gene3D" id="3.20.20.370">
    <property type="entry name" value="Glycoside hydrolase/deacetylase"/>
    <property type="match status" value="1"/>
</dbReference>
<name>A0A383EPF5_9ZZZZ</name>
<evidence type="ECO:0008006" key="2">
    <source>
        <dbReference type="Google" id="ProtNLM"/>
    </source>
</evidence>
<dbReference type="PANTHER" id="PTHR43123">
    <property type="entry name" value="POLYSACCHARIDE DEACETYLASE-RELATED"/>
    <property type="match status" value="1"/>
</dbReference>
<evidence type="ECO:0000313" key="1">
    <source>
        <dbReference type="EMBL" id="SVE58135.1"/>
    </source>
</evidence>
<feature type="non-terminal residue" evidence="1">
    <location>
        <position position="69"/>
    </location>
</feature>
<dbReference type="SUPFAM" id="SSF88713">
    <property type="entry name" value="Glycoside hydrolase/deacetylase"/>
    <property type="match status" value="1"/>
</dbReference>
<gene>
    <name evidence="1" type="ORF">METZ01_LOCUS510989</name>
</gene>
<dbReference type="InterPro" id="IPR011330">
    <property type="entry name" value="Glyco_hydro/deAcase_b/a-brl"/>
</dbReference>
<reference evidence="1" key="1">
    <citation type="submission" date="2018-05" db="EMBL/GenBank/DDBJ databases">
        <authorList>
            <person name="Lanie J.A."/>
            <person name="Ng W.-L."/>
            <person name="Kazmierczak K.M."/>
            <person name="Andrzejewski T.M."/>
            <person name="Davidsen T.M."/>
            <person name="Wayne K.J."/>
            <person name="Tettelin H."/>
            <person name="Glass J.I."/>
            <person name="Rusch D."/>
            <person name="Podicherti R."/>
            <person name="Tsui H.-C.T."/>
            <person name="Winkler M.E."/>
        </authorList>
    </citation>
    <scope>NUCLEOTIDE SEQUENCE</scope>
</reference>